<accession>A0A9W6W5J4</accession>
<comment type="caution">
    <text evidence="3">The sequence shown here is derived from an EMBL/GenBank/DDBJ whole genome shotgun (WGS) entry which is preliminary data.</text>
</comment>
<evidence type="ECO:0000256" key="1">
    <source>
        <dbReference type="SAM" id="MobiDB-lite"/>
    </source>
</evidence>
<dbReference type="AlphaFoldDB" id="A0A9W6W5J4"/>
<dbReference type="Proteomes" id="UP001165079">
    <property type="component" value="Unassembled WGS sequence"/>
</dbReference>
<protein>
    <recommendedName>
        <fullName evidence="5">Type II secretion system protein GspF domain-containing protein</fullName>
    </recommendedName>
</protein>
<evidence type="ECO:0000256" key="2">
    <source>
        <dbReference type="SAM" id="Phobius"/>
    </source>
</evidence>
<name>A0A9W6W5J4_9ACTN</name>
<evidence type="ECO:0008006" key="5">
    <source>
        <dbReference type="Google" id="ProtNLM"/>
    </source>
</evidence>
<dbReference type="PANTHER" id="PTHR35007:SF4">
    <property type="entry name" value="CONSERVED TRANSMEMBRANE PROTEIN-RELATED"/>
    <property type="match status" value="1"/>
</dbReference>
<feature type="compositionally biased region" description="Low complexity" evidence="1">
    <location>
        <begin position="101"/>
        <end position="116"/>
    </location>
</feature>
<feature type="transmembrane region" description="Helical" evidence="2">
    <location>
        <begin position="324"/>
        <end position="343"/>
    </location>
</feature>
<keyword evidence="2" id="KW-0812">Transmembrane</keyword>
<keyword evidence="2" id="KW-0472">Membrane</keyword>
<evidence type="ECO:0000313" key="4">
    <source>
        <dbReference type="Proteomes" id="UP001165079"/>
    </source>
</evidence>
<gene>
    <name evidence="3" type="ORF">Afil01_52590</name>
</gene>
<evidence type="ECO:0000313" key="3">
    <source>
        <dbReference type="EMBL" id="GLZ80452.1"/>
    </source>
</evidence>
<sequence length="354" mass="37171">MLTPRERPRGVSSPVGAEPGAKDARRRASSRTALASPSRASRAEPLATVAGAAHEHPRPASPRARPSWFTLAPAPVRPIPQGTAPRVTRPSSSAVRRLPDTTRPTTPRYRSTGPRRPVLALPSRERRRLAALRPARPAPSLHRYLAARFPVESDAALAWAALAAGIAGALWHGPVAGLLAAIYASALLLAVRRARRERRVTAARDEARRAIGELAAELRAGAPAHRATREALARLPHHPGAALAERRLTTALTVAEATGAPCAEILDRLEADLHAVQRAASRAAVRVSGARASTGLLAALPLAGLALGSALGGDVTEVLFHTPLGAVCALAAVVLQILGLLWARRLSTPMEVTS</sequence>
<proteinExistence type="predicted"/>
<feature type="region of interest" description="Disordered" evidence="1">
    <location>
        <begin position="1"/>
        <end position="116"/>
    </location>
</feature>
<keyword evidence="4" id="KW-1185">Reference proteome</keyword>
<feature type="compositionally biased region" description="Low complexity" evidence="1">
    <location>
        <begin position="30"/>
        <end position="40"/>
    </location>
</feature>
<keyword evidence="2" id="KW-1133">Transmembrane helix</keyword>
<dbReference type="EMBL" id="BSTX01000004">
    <property type="protein sequence ID" value="GLZ80452.1"/>
    <property type="molecule type" value="Genomic_DNA"/>
</dbReference>
<reference evidence="3" key="1">
    <citation type="submission" date="2023-03" db="EMBL/GenBank/DDBJ databases">
        <title>Actinorhabdospora filicis NBRC 111898.</title>
        <authorList>
            <person name="Ichikawa N."/>
            <person name="Sato H."/>
            <person name="Tonouchi N."/>
        </authorList>
    </citation>
    <scope>NUCLEOTIDE SEQUENCE</scope>
    <source>
        <strain evidence="3">NBRC 111898</strain>
    </source>
</reference>
<dbReference type="PANTHER" id="PTHR35007">
    <property type="entry name" value="INTEGRAL MEMBRANE PROTEIN-RELATED"/>
    <property type="match status" value="1"/>
</dbReference>
<feature type="transmembrane region" description="Helical" evidence="2">
    <location>
        <begin position="156"/>
        <end position="189"/>
    </location>
</feature>
<feature type="transmembrane region" description="Helical" evidence="2">
    <location>
        <begin position="292"/>
        <end position="312"/>
    </location>
</feature>
<organism evidence="3 4">
    <name type="scientific">Actinorhabdospora filicis</name>
    <dbReference type="NCBI Taxonomy" id="1785913"/>
    <lineage>
        <taxon>Bacteria</taxon>
        <taxon>Bacillati</taxon>
        <taxon>Actinomycetota</taxon>
        <taxon>Actinomycetes</taxon>
        <taxon>Micromonosporales</taxon>
        <taxon>Micromonosporaceae</taxon>
        <taxon>Actinorhabdospora</taxon>
    </lineage>
</organism>